<feature type="compositionally biased region" description="Polar residues" evidence="1">
    <location>
        <begin position="712"/>
        <end position="722"/>
    </location>
</feature>
<feature type="compositionally biased region" description="Pro residues" evidence="1">
    <location>
        <begin position="620"/>
        <end position="636"/>
    </location>
</feature>
<evidence type="ECO:0000256" key="1">
    <source>
        <dbReference type="SAM" id="MobiDB-lite"/>
    </source>
</evidence>
<sequence>MLSMRLHAQHGNSHSSASPNNSNSPISPKSNNSVSPVSPIANPVSTPATARPAVPNSLPPPPTPTSPTSPQGYAASLAPSASSRSVRSVATAPRALWILEPIFCLVIFFLLAREIPLCQFTSFSTGHRHRAPGLEHQLGERKSCGGAERPVRPGERAAPFVERGVLQLVWLRHVGLGILCACRASAIHVKSGYAGGGGRIGGKFCADGEFVGWWLEYEWKVARWRWQRDLDVSWPARAPDRGPPKRRTLNALGNAFGGPPVTPLQPPPRKKRWTAVSDSAAASSFSPFTRASGEESELKEESERGVATHPYANGYASGSYFSPFSSSKRPGSASGARPGSAGGSGSSPTTPGMYAHPHANGSAGTAGSFGVPSVHTGTGRMRDGSVKGLGREGSVRTAGSIRDVNGYVNGRNHSTDRLSERSVSTGTGTGQSRSRASSVGNTPSSGIPNGANGVNGSAGNVNGNGNANGKARRWSTLPKRLTPPASSPPATPATSTGAGAGAGTIPHPYAAAALSSTSSERESRDRPPSRSSFGSAGKGSRSSFGSAPWTRGGKRASGISVGSIGAVSSGVSGGSVGTANEKRESNGSGKSVTGALTAASASPPAPAATAPSRAGNRLSVPPPPRPAPTGALPPAPGESGSPNGRTSFSSIGESRTSFNSVRESTPRTSFNRESRSSSLSVSFREPPPPVTSSKSAPLPAPTASARPAAHSKSATSTGSSFRESMAMTHRALRLSLLAPKPPPAGVLPPRPDEVVPPRRESIGLGRPRTGTSESGGSGLYAIPSSPVFPPPRGPLPAPPVVAPAPVPAPSLGPVRHTSLKLKQRLRILSAPPAPHPAAQQQQQVQSQHSTPAPQSRPTSADATVPPPRPARSKARPGPMTLATFLSASTPSTPTTAAPVPLSPAAFAAAIANAGGLHGTPPATPIGEKIIQFHTQNDPSFLELSTGSTPIIPARTLPGLSGSSEDPPAPESEYAEIVSLPPPRRGSRQISIKDVERAPTPPPDPAAIPLPPDTEDDGVGPGPGNLFSLSRNGSVVSLGIVTM</sequence>
<proteinExistence type="predicted"/>
<feature type="compositionally biased region" description="Pro residues" evidence="1">
    <location>
        <begin position="998"/>
        <end position="1011"/>
    </location>
</feature>
<dbReference type="PANTHER" id="PTHR48125:SF10">
    <property type="entry name" value="OS12G0136300 PROTEIN"/>
    <property type="match status" value="1"/>
</dbReference>
<comment type="caution">
    <text evidence="2">The sequence shown here is derived from an EMBL/GenBank/DDBJ whole genome shotgun (WGS) entry which is preliminary data.</text>
</comment>
<feature type="region of interest" description="Disordered" evidence="1">
    <location>
        <begin position="237"/>
        <end position="305"/>
    </location>
</feature>
<dbReference type="Proteomes" id="UP000620124">
    <property type="component" value="Unassembled WGS sequence"/>
</dbReference>
<organism evidence="2 3">
    <name type="scientific">Mycena venus</name>
    <dbReference type="NCBI Taxonomy" id="2733690"/>
    <lineage>
        <taxon>Eukaryota</taxon>
        <taxon>Fungi</taxon>
        <taxon>Dikarya</taxon>
        <taxon>Basidiomycota</taxon>
        <taxon>Agaricomycotina</taxon>
        <taxon>Agaricomycetes</taxon>
        <taxon>Agaricomycetidae</taxon>
        <taxon>Agaricales</taxon>
        <taxon>Marasmiineae</taxon>
        <taxon>Mycenaceae</taxon>
        <taxon>Mycena</taxon>
    </lineage>
</organism>
<dbReference type="AlphaFoldDB" id="A0A8H6YVB4"/>
<gene>
    <name evidence="2" type="ORF">MVEN_00406400</name>
</gene>
<feature type="region of interest" description="Disordered" evidence="1">
    <location>
        <begin position="949"/>
        <end position="1025"/>
    </location>
</feature>
<feature type="compositionally biased region" description="Low complexity" evidence="1">
    <location>
        <begin position="12"/>
        <end position="45"/>
    </location>
</feature>
<feature type="region of interest" description="Disordered" evidence="1">
    <location>
        <begin position="1"/>
        <end position="78"/>
    </location>
</feature>
<feature type="region of interest" description="Disordered" evidence="1">
    <location>
        <begin position="323"/>
        <end position="877"/>
    </location>
</feature>
<dbReference type="OrthoDB" id="3256387at2759"/>
<name>A0A8H6YVB4_9AGAR</name>
<feature type="compositionally biased region" description="Pro residues" evidence="1">
    <location>
        <begin position="57"/>
        <end position="67"/>
    </location>
</feature>
<dbReference type="PANTHER" id="PTHR48125">
    <property type="entry name" value="LP07818P1"/>
    <property type="match status" value="1"/>
</dbReference>
<feature type="compositionally biased region" description="Low complexity" evidence="1">
    <location>
        <begin position="597"/>
        <end position="612"/>
    </location>
</feature>
<keyword evidence="3" id="KW-1185">Reference proteome</keyword>
<evidence type="ECO:0000313" key="3">
    <source>
        <dbReference type="Proteomes" id="UP000620124"/>
    </source>
</evidence>
<feature type="compositionally biased region" description="Low complexity" evidence="1">
    <location>
        <begin position="836"/>
        <end position="852"/>
    </location>
</feature>
<feature type="compositionally biased region" description="Pro residues" evidence="1">
    <location>
        <begin position="786"/>
        <end position="810"/>
    </location>
</feature>
<accession>A0A8H6YVB4</accession>
<feature type="compositionally biased region" description="Polar residues" evidence="1">
    <location>
        <begin position="421"/>
        <end position="447"/>
    </location>
</feature>
<feature type="compositionally biased region" description="Low complexity" evidence="1">
    <location>
        <begin position="68"/>
        <end position="78"/>
    </location>
</feature>
<feature type="compositionally biased region" description="Low complexity" evidence="1">
    <location>
        <begin position="556"/>
        <end position="570"/>
    </location>
</feature>
<reference evidence="2" key="1">
    <citation type="submission" date="2020-05" db="EMBL/GenBank/DDBJ databases">
        <title>Mycena genomes resolve the evolution of fungal bioluminescence.</title>
        <authorList>
            <person name="Tsai I.J."/>
        </authorList>
    </citation>
    <scope>NUCLEOTIDE SEQUENCE</scope>
    <source>
        <strain evidence="2">CCC161011</strain>
    </source>
</reference>
<feature type="compositionally biased region" description="Pro residues" evidence="1">
    <location>
        <begin position="739"/>
        <end position="749"/>
    </location>
</feature>
<feature type="compositionally biased region" description="Low complexity" evidence="1">
    <location>
        <begin position="449"/>
        <end position="469"/>
    </location>
</feature>
<feature type="compositionally biased region" description="Basic and acidic residues" evidence="1">
    <location>
        <begin position="519"/>
        <end position="528"/>
    </location>
</feature>
<feature type="compositionally biased region" description="Low complexity" evidence="1">
    <location>
        <begin position="275"/>
        <end position="291"/>
    </location>
</feature>
<feature type="compositionally biased region" description="Polar residues" evidence="1">
    <location>
        <begin position="640"/>
        <end position="663"/>
    </location>
</feature>
<evidence type="ECO:0000313" key="2">
    <source>
        <dbReference type="EMBL" id="KAF7365344.1"/>
    </source>
</evidence>
<feature type="compositionally biased region" description="Basic and acidic residues" evidence="1">
    <location>
        <begin position="380"/>
        <end position="394"/>
    </location>
</feature>
<feature type="compositionally biased region" description="Basic and acidic residues" evidence="1">
    <location>
        <begin position="750"/>
        <end position="761"/>
    </location>
</feature>
<feature type="compositionally biased region" description="Low complexity" evidence="1">
    <location>
        <begin position="323"/>
        <end position="339"/>
    </location>
</feature>
<dbReference type="EMBL" id="JACAZI010000003">
    <property type="protein sequence ID" value="KAF7365344.1"/>
    <property type="molecule type" value="Genomic_DNA"/>
</dbReference>
<protein>
    <submittedName>
        <fullName evidence="2">Uncharacterized protein</fullName>
    </submittedName>
</protein>